<keyword evidence="5" id="KW-0472">Membrane</keyword>
<dbReference type="Pfam" id="PF15237">
    <property type="entry name" value="PTRF_SDPR"/>
    <property type="match status" value="2"/>
</dbReference>
<dbReference type="PANTHER" id="PTHR15240:SF3">
    <property type="entry name" value="CAVEOLAE-ASSOCIATED PROTEIN 1"/>
    <property type="match status" value="1"/>
</dbReference>
<accession>A0A6J2X092</accession>
<evidence type="ECO:0000256" key="2">
    <source>
        <dbReference type="ARBA" id="ARBA00004496"/>
    </source>
</evidence>
<evidence type="ECO:0000313" key="9">
    <source>
        <dbReference type="RefSeq" id="XP_030649817.1"/>
    </source>
</evidence>
<dbReference type="InterPro" id="IPR026752">
    <property type="entry name" value="Cavin_fam"/>
</dbReference>
<dbReference type="GO" id="GO:0042134">
    <property type="term" value="F:rRNA primary transcript binding"/>
    <property type="evidence" value="ECO:0007669"/>
    <property type="project" value="TreeGrafter"/>
</dbReference>
<name>A0A6J2X092_CHACN</name>
<organism evidence="8 9">
    <name type="scientific">Chanos chanos</name>
    <name type="common">Milkfish</name>
    <name type="synonym">Mugil chanos</name>
    <dbReference type="NCBI Taxonomy" id="29144"/>
    <lineage>
        <taxon>Eukaryota</taxon>
        <taxon>Metazoa</taxon>
        <taxon>Chordata</taxon>
        <taxon>Craniata</taxon>
        <taxon>Vertebrata</taxon>
        <taxon>Euteleostomi</taxon>
        <taxon>Actinopterygii</taxon>
        <taxon>Neopterygii</taxon>
        <taxon>Teleostei</taxon>
        <taxon>Ostariophysi</taxon>
        <taxon>Gonorynchiformes</taxon>
        <taxon>Chanidae</taxon>
        <taxon>Chanos</taxon>
    </lineage>
</organism>
<feature type="region of interest" description="Disordered" evidence="7">
    <location>
        <begin position="243"/>
        <end position="267"/>
    </location>
</feature>
<dbReference type="RefSeq" id="XP_030649817.1">
    <property type="nucleotide sequence ID" value="XM_030793957.1"/>
</dbReference>
<reference evidence="9" key="1">
    <citation type="submission" date="2025-08" db="UniProtKB">
        <authorList>
            <consortium name="RefSeq"/>
        </authorList>
    </citation>
    <scope>IDENTIFICATION</scope>
</reference>
<dbReference type="GO" id="GO:0005901">
    <property type="term" value="C:caveola"/>
    <property type="evidence" value="ECO:0007669"/>
    <property type="project" value="UniProtKB-SubCell"/>
</dbReference>
<dbReference type="AlphaFoldDB" id="A0A6J2X092"/>
<dbReference type="CTD" id="557070"/>
<keyword evidence="6" id="KW-0175">Coiled coil</keyword>
<keyword evidence="4" id="KW-0963">Cytoplasm</keyword>
<feature type="compositionally biased region" description="Basic and acidic residues" evidence="7">
    <location>
        <begin position="351"/>
        <end position="361"/>
    </location>
</feature>
<sequence length="419" mass="46494">MADSGFTLERAILADVSDDEEIALVPAAVKPDVKAPAAATTAATAVSDGLASAADADLTVVADGETPRSEAQNTGMMVLALLDKIIGVVDQIQQTQTGLESRQESMEKSVTTIQTELAKLTKSHTGTAGTAAKLLEKVRKVNANVKSVRGELDRQAGQIKKLESNEHELLRRKNFKVLIYQDKVKPVKAAQKPVAEGEQVVGVGGGEDDEEVEVEEIVEESRAERIKRSGLQRVDDIKKAFSKENMEKTRQRTRDNLEKTRKKTRENLQKTKHNLEKKMGQLGTKMTPNTQRKEKIRSSREKLKKSLTPEHAIYARSKSTTYRVPPFTFHVKKIREGEVEPEPEPEEETKEDTVDTEKELHNGSQESLEVTGVSLERHVEEGELVNLGSPEMEALLEVADHSQLVIRETERPKERAGQI</sequence>
<proteinExistence type="inferred from homology"/>
<dbReference type="GO" id="GO:0006361">
    <property type="term" value="P:transcription initiation at RNA polymerase I promoter"/>
    <property type="evidence" value="ECO:0007669"/>
    <property type="project" value="TreeGrafter"/>
</dbReference>
<feature type="compositionally biased region" description="Acidic residues" evidence="7">
    <location>
        <begin position="339"/>
        <end position="350"/>
    </location>
</feature>
<evidence type="ECO:0000256" key="4">
    <source>
        <dbReference type="ARBA" id="ARBA00022490"/>
    </source>
</evidence>
<gene>
    <name evidence="9" type="primary">cavin1a</name>
</gene>
<dbReference type="PANTHER" id="PTHR15240">
    <property type="entry name" value="CAVIN"/>
    <property type="match status" value="1"/>
</dbReference>
<dbReference type="GeneID" id="115829793"/>
<evidence type="ECO:0000256" key="7">
    <source>
        <dbReference type="SAM" id="MobiDB-lite"/>
    </source>
</evidence>
<dbReference type="GO" id="GO:0006363">
    <property type="term" value="P:termination of RNA polymerase I transcription"/>
    <property type="evidence" value="ECO:0007669"/>
    <property type="project" value="TreeGrafter"/>
</dbReference>
<dbReference type="Proteomes" id="UP000504632">
    <property type="component" value="Chromosome 16"/>
</dbReference>
<protein>
    <submittedName>
        <fullName evidence="9">Caveolae-associated protein 1</fullName>
    </submittedName>
</protein>
<evidence type="ECO:0000256" key="1">
    <source>
        <dbReference type="ARBA" id="ARBA00004345"/>
    </source>
</evidence>
<evidence type="ECO:0000256" key="6">
    <source>
        <dbReference type="SAM" id="Coils"/>
    </source>
</evidence>
<evidence type="ECO:0000256" key="5">
    <source>
        <dbReference type="ARBA" id="ARBA00023136"/>
    </source>
</evidence>
<comment type="subcellular location">
    <subcellularLocation>
        <location evidence="2">Cytoplasm</location>
    </subcellularLocation>
    <subcellularLocation>
        <location evidence="1">Membrane</location>
        <location evidence="1">Caveola</location>
    </subcellularLocation>
</comment>
<dbReference type="GO" id="GO:0005737">
    <property type="term" value="C:cytoplasm"/>
    <property type="evidence" value="ECO:0007669"/>
    <property type="project" value="UniProtKB-SubCell"/>
</dbReference>
<evidence type="ECO:0000313" key="8">
    <source>
        <dbReference type="Proteomes" id="UP000504632"/>
    </source>
</evidence>
<feature type="coiled-coil region" evidence="6">
    <location>
        <begin position="131"/>
        <end position="172"/>
    </location>
</feature>
<keyword evidence="8" id="KW-1185">Reference proteome</keyword>
<evidence type="ECO:0000256" key="3">
    <source>
        <dbReference type="ARBA" id="ARBA00008836"/>
    </source>
</evidence>
<comment type="similarity">
    <text evidence="3">Belongs to the CAVIN family.</text>
</comment>
<feature type="region of interest" description="Disordered" evidence="7">
    <location>
        <begin position="333"/>
        <end position="372"/>
    </location>
</feature>
<dbReference type="OrthoDB" id="8951679at2759"/>
<dbReference type="InParanoid" id="A0A6J2X092"/>